<dbReference type="PANTHER" id="PTHR43000">
    <property type="entry name" value="DTDP-D-GLUCOSE 4,6-DEHYDRATASE-RELATED"/>
    <property type="match status" value="1"/>
</dbReference>
<proteinExistence type="inferred from homology"/>
<evidence type="ECO:0000256" key="1">
    <source>
        <dbReference type="ARBA" id="ARBA00007637"/>
    </source>
</evidence>
<dbReference type="Proteomes" id="UP000325517">
    <property type="component" value="Chromosome"/>
</dbReference>
<dbReference type="Pfam" id="PF01370">
    <property type="entry name" value="Epimerase"/>
    <property type="match status" value="1"/>
</dbReference>
<keyword evidence="4" id="KW-1185">Reference proteome</keyword>
<dbReference type="SUPFAM" id="SSF51735">
    <property type="entry name" value="NAD(P)-binding Rossmann-fold domains"/>
    <property type="match status" value="1"/>
</dbReference>
<evidence type="ECO:0000313" key="4">
    <source>
        <dbReference type="Proteomes" id="UP000325517"/>
    </source>
</evidence>
<dbReference type="Gene3D" id="3.40.50.720">
    <property type="entry name" value="NAD(P)-binding Rossmann-like Domain"/>
    <property type="match status" value="1"/>
</dbReference>
<comment type="similarity">
    <text evidence="1">Belongs to the NAD(P)-dependent epimerase/dehydratase family.</text>
</comment>
<accession>A0A5J6SP80</accession>
<organism evidence="3 4">
    <name type="scientific">Psychrobacillus glaciei</name>
    <dbReference type="NCBI Taxonomy" id="2283160"/>
    <lineage>
        <taxon>Bacteria</taxon>
        <taxon>Bacillati</taxon>
        <taxon>Bacillota</taxon>
        <taxon>Bacilli</taxon>
        <taxon>Bacillales</taxon>
        <taxon>Bacillaceae</taxon>
        <taxon>Psychrobacillus</taxon>
    </lineage>
</organism>
<dbReference type="AlphaFoldDB" id="A0A5J6SP80"/>
<dbReference type="EMBL" id="CP031223">
    <property type="protein sequence ID" value="QFF99870.1"/>
    <property type="molecule type" value="Genomic_DNA"/>
</dbReference>
<dbReference type="KEGG" id="psyo:PB01_14125"/>
<dbReference type="OrthoDB" id="9771073at2"/>
<dbReference type="InterPro" id="IPR001509">
    <property type="entry name" value="Epimerase_deHydtase"/>
</dbReference>
<gene>
    <name evidence="3" type="ORF">PB01_14125</name>
</gene>
<feature type="domain" description="NAD-dependent epimerase/dehydratase" evidence="2">
    <location>
        <begin position="3"/>
        <end position="220"/>
    </location>
</feature>
<evidence type="ECO:0000259" key="2">
    <source>
        <dbReference type="Pfam" id="PF01370"/>
    </source>
</evidence>
<dbReference type="InterPro" id="IPR036291">
    <property type="entry name" value="NAD(P)-bd_dom_sf"/>
</dbReference>
<name>A0A5J6SP80_9BACI</name>
<sequence>MKVMVTGAAGFIGSYVVQALLEQQISVIAVDNLSTGKLSNLPENVIFYEIDITQEDIEAVFQMEQPDYVIHLAAQSSVIESMSNPVEDCQANLFGTLNILRYARQYEVKKCVIASTAAVYGNPTIFPVFEDSKLSPLSFYALSKLTAEKYAQLYEKLFEVKSSILRFSNVFGAKQPNGVITNLIHRLIQGENPVIYDGNQTRDFIYVKDVAAACVQSIQSDFTGVCNISSGIEISIHKLYKEIAKLTGMKVEPVYESLREGEIERSVLSNDKAIASLEWAPAYSFAEGLKETIQYYTHQK</sequence>
<reference evidence="3 4" key="1">
    <citation type="submission" date="2018-07" db="EMBL/GenBank/DDBJ databases">
        <title>Complete genome sequence of Psychrobacillus sp. PB01, isolated from iceberg, and comparative genome analysis of Psychrobacillus strains.</title>
        <authorList>
            <person name="Lee P.C."/>
        </authorList>
    </citation>
    <scope>NUCLEOTIDE SEQUENCE [LARGE SCALE GENOMIC DNA]</scope>
    <source>
        <strain evidence="3 4">PB01</strain>
    </source>
</reference>
<evidence type="ECO:0000313" key="3">
    <source>
        <dbReference type="EMBL" id="QFF99870.1"/>
    </source>
</evidence>
<protein>
    <submittedName>
        <fullName evidence="3">NAD-dependent epimerase/dehydratase family protein</fullName>
    </submittedName>
</protein>